<name>A0A382NM55_9ZZZZ</name>
<protein>
    <submittedName>
        <fullName evidence="1">Uncharacterized protein</fullName>
    </submittedName>
</protein>
<evidence type="ECO:0000313" key="1">
    <source>
        <dbReference type="EMBL" id="SVC61740.1"/>
    </source>
</evidence>
<accession>A0A382NM55</accession>
<sequence length="78" mass="9027">WLSGSHPQDEQGVWEDPHLRAALEFVERNDLIIEMWKMLVGEDLQQIADVDSRYDAAAAQVEVLATIIQRARLHIRYV</sequence>
<feature type="non-terminal residue" evidence="1">
    <location>
        <position position="1"/>
    </location>
</feature>
<dbReference type="EMBL" id="UINC01101152">
    <property type="protein sequence ID" value="SVC61740.1"/>
    <property type="molecule type" value="Genomic_DNA"/>
</dbReference>
<organism evidence="1">
    <name type="scientific">marine metagenome</name>
    <dbReference type="NCBI Taxonomy" id="408172"/>
    <lineage>
        <taxon>unclassified sequences</taxon>
        <taxon>metagenomes</taxon>
        <taxon>ecological metagenomes</taxon>
    </lineage>
</organism>
<gene>
    <name evidence="1" type="ORF">METZ01_LOCUS314594</name>
</gene>
<dbReference type="AlphaFoldDB" id="A0A382NM55"/>
<proteinExistence type="predicted"/>
<reference evidence="1" key="1">
    <citation type="submission" date="2018-05" db="EMBL/GenBank/DDBJ databases">
        <authorList>
            <person name="Lanie J.A."/>
            <person name="Ng W.-L."/>
            <person name="Kazmierczak K.M."/>
            <person name="Andrzejewski T.M."/>
            <person name="Davidsen T.M."/>
            <person name="Wayne K.J."/>
            <person name="Tettelin H."/>
            <person name="Glass J.I."/>
            <person name="Rusch D."/>
            <person name="Podicherti R."/>
            <person name="Tsui H.-C.T."/>
            <person name="Winkler M.E."/>
        </authorList>
    </citation>
    <scope>NUCLEOTIDE SEQUENCE</scope>
</reference>